<gene>
    <name evidence="1" type="ORF">U9M48_039388</name>
</gene>
<feature type="non-terminal residue" evidence="1">
    <location>
        <position position="1"/>
    </location>
</feature>
<organism evidence="1 2">
    <name type="scientific">Paspalum notatum var. saurae</name>
    <dbReference type="NCBI Taxonomy" id="547442"/>
    <lineage>
        <taxon>Eukaryota</taxon>
        <taxon>Viridiplantae</taxon>
        <taxon>Streptophyta</taxon>
        <taxon>Embryophyta</taxon>
        <taxon>Tracheophyta</taxon>
        <taxon>Spermatophyta</taxon>
        <taxon>Magnoliopsida</taxon>
        <taxon>Liliopsida</taxon>
        <taxon>Poales</taxon>
        <taxon>Poaceae</taxon>
        <taxon>PACMAD clade</taxon>
        <taxon>Panicoideae</taxon>
        <taxon>Andropogonodae</taxon>
        <taxon>Paspaleae</taxon>
        <taxon>Paspalinae</taxon>
        <taxon>Paspalum</taxon>
    </lineage>
</organism>
<dbReference type="AlphaFoldDB" id="A0AAQ3UIV0"/>
<evidence type="ECO:0000313" key="2">
    <source>
        <dbReference type="Proteomes" id="UP001341281"/>
    </source>
</evidence>
<protein>
    <submittedName>
        <fullName evidence="1">Uncharacterized protein</fullName>
    </submittedName>
</protein>
<evidence type="ECO:0000313" key="1">
    <source>
        <dbReference type="EMBL" id="WVZ93408.1"/>
    </source>
</evidence>
<name>A0AAQ3UIV0_PASNO</name>
<keyword evidence="2" id="KW-1185">Reference proteome</keyword>
<dbReference type="Proteomes" id="UP001341281">
    <property type="component" value="Chromosome 09"/>
</dbReference>
<proteinExistence type="predicted"/>
<accession>A0AAQ3UIV0</accession>
<dbReference type="EMBL" id="CP144753">
    <property type="protein sequence ID" value="WVZ93408.1"/>
    <property type="molecule type" value="Genomic_DNA"/>
</dbReference>
<sequence length="61" mass="6738">MEPMKVALPSPFDEPTRRSSLIIGQFGGIPPDVVFLTCNLQLICPILIFSPSSLYFSLDPQ</sequence>
<reference evidence="1 2" key="1">
    <citation type="submission" date="2024-02" db="EMBL/GenBank/DDBJ databases">
        <title>High-quality chromosome-scale genome assembly of Pensacola bahiagrass (Paspalum notatum Flugge var. saurae).</title>
        <authorList>
            <person name="Vega J.M."/>
            <person name="Podio M."/>
            <person name="Orjuela J."/>
            <person name="Siena L.A."/>
            <person name="Pessino S.C."/>
            <person name="Combes M.C."/>
            <person name="Mariac C."/>
            <person name="Albertini E."/>
            <person name="Pupilli F."/>
            <person name="Ortiz J.P.A."/>
            <person name="Leblanc O."/>
        </authorList>
    </citation>
    <scope>NUCLEOTIDE SEQUENCE [LARGE SCALE GENOMIC DNA]</scope>
    <source>
        <strain evidence="1">R1</strain>
        <tissue evidence="1">Leaf</tissue>
    </source>
</reference>